<protein>
    <recommendedName>
        <fullName evidence="2">Phage head morphogenesis domain-containing protein</fullName>
    </recommendedName>
</protein>
<organism evidence="1">
    <name type="scientific">marine sediment metagenome</name>
    <dbReference type="NCBI Taxonomy" id="412755"/>
    <lineage>
        <taxon>unclassified sequences</taxon>
        <taxon>metagenomes</taxon>
        <taxon>ecological metagenomes</taxon>
    </lineage>
</organism>
<sequence length="156" mass="17511">TRFQPDANKALRSVPGFRARVPIGGPTDAWVNKQIAKYRSMQTNWRARQLARDATMRSASEGQRLMWLQARAKGLLTELAVRFRITTPDDRLCQECESVDGEEAKLDEPYDSTGDMNPQVHSMCRCSEAVDTRSGKSGRRVAAAIMRAARRLLNGE</sequence>
<gene>
    <name evidence="1" type="ORF">LCGC14_3119930</name>
</gene>
<accession>A0A0F8W2K0</accession>
<name>A0A0F8W2K0_9ZZZZ</name>
<dbReference type="EMBL" id="LAZR01067762">
    <property type="protein sequence ID" value="KKK50947.1"/>
    <property type="molecule type" value="Genomic_DNA"/>
</dbReference>
<reference evidence="1" key="1">
    <citation type="journal article" date="2015" name="Nature">
        <title>Complex archaea that bridge the gap between prokaryotes and eukaryotes.</title>
        <authorList>
            <person name="Spang A."/>
            <person name="Saw J.H."/>
            <person name="Jorgensen S.L."/>
            <person name="Zaremba-Niedzwiedzka K."/>
            <person name="Martijn J."/>
            <person name="Lind A.E."/>
            <person name="van Eijk R."/>
            <person name="Schleper C."/>
            <person name="Guy L."/>
            <person name="Ettema T.J."/>
        </authorList>
    </citation>
    <scope>NUCLEOTIDE SEQUENCE</scope>
</reference>
<feature type="non-terminal residue" evidence="1">
    <location>
        <position position="1"/>
    </location>
</feature>
<proteinExistence type="predicted"/>
<evidence type="ECO:0000313" key="1">
    <source>
        <dbReference type="EMBL" id="KKK50947.1"/>
    </source>
</evidence>
<evidence type="ECO:0008006" key="2">
    <source>
        <dbReference type="Google" id="ProtNLM"/>
    </source>
</evidence>
<comment type="caution">
    <text evidence="1">The sequence shown here is derived from an EMBL/GenBank/DDBJ whole genome shotgun (WGS) entry which is preliminary data.</text>
</comment>
<dbReference type="AlphaFoldDB" id="A0A0F8W2K0"/>